<dbReference type="KEGG" id="proo:MJB10_03900"/>
<evidence type="ECO:0000256" key="2">
    <source>
        <dbReference type="ARBA" id="ARBA00022448"/>
    </source>
</evidence>
<sequence>MLLPGLVYYILFKYLPMYGIVIAFEKYSVFKGITGSRWVGLKHFQDFFQGPDAWKLIRNTLVLNLYDLAFAFPAPIVLALAFNELRSGLFRRVTQTVSFLPHFISMVVVAGLAVNFLAPSSGIINKLLHEWFGAEPIAFLAKPEYFRGIFVSVNLWKEIGWSSILYLAALSGINPELYEAASIDGAGKLRQAWSVTLPGILPTIMILLILKLGHMLSLGASTIILLYNPSVYETADVISTYVYRRGLVGTDYSFAAAIDLMNSVVGILLIFAANRTSRRLTETSLW</sequence>
<accession>A0AA96LUY5</accession>
<dbReference type="GO" id="GO:0055085">
    <property type="term" value="P:transmembrane transport"/>
    <property type="evidence" value="ECO:0007669"/>
    <property type="project" value="InterPro"/>
</dbReference>
<comment type="subcellular location">
    <subcellularLocation>
        <location evidence="1">Membrane</location>
        <topology evidence="1">Multi-pass membrane protein</topology>
    </subcellularLocation>
</comment>
<gene>
    <name evidence="8" type="ORF">MJB10_03900</name>
</gene>
<dbReference type="PANTHER" id="PTHR43496:SF1">
    <property type="entry name" value="POLYGALACTURONAN_RHAMNOGALACTURONAN TRANSPORT SYSTEM PERMEASE PROTEIN YTEP"/>
    <property type="match status" value="1"/>
</dbReference>
<dbReference type="GO" id="GO:0016020">
    <property type="term" value="C:membrane"/>
    <property type="evidence" value="ECO:0007669"/>
    <property type="project" value="UniProtKB-SubCell"/>
</dbReference>
<evidence type="ECO:0000256" key="4">
    <source>
        <dbReference type="ARBA" id="ARBA00022989"/>
    </source>
</evidence>
<dbReference type="InterPro" id="IPR000515">
    <property type="entry name" value="MetI-like"/>
</dbReference>
<name>A0AA96LUY5_9BACL</name>
<evidence type="ECO:0000313" key="9">
    <source>
        <dbReference type="Proteomes" id="UP001304650"/>
    </source>
</evidence>
<feature type="transmembrane region" description="Helical" evidence="6">
    <location>
        <begin position="102"/>
        <end position="118"/>
    </location>
</feature>
<dbReference type="Proteomes" id="UP001304650">
    <property type="component" value="Chromosome"/>
</dbReference>
<evidence type="ECO:0000256" key="5">
    <source>
        <dbReference type="ARBA" id="ARBA00023136"/>
    </source>
</evidence>
<evidence type="ECO:0000256" key="6">
    <source>
        <dbReference type="SAM" id="Phobius"/>
    </source>
</evidence>
<keyword evidence="5 6" id="KW-0472">Membrane</keyword>
<feature type="transmembrane region" description="Helical" evidence="6">
    <location>
        <begin position="200"/>
        <end position="227"/>
    </location>
</feature>
<dbReference type="Gene3D" id="1.10.3720.10">
    <property type="entry name" value="MetI-like"/>
    <property type="match status" value="1"/>
</dbReference>
<protein>
    <submittedName>
        <fullName evidence="8">ABC transporter permease subunit</fullName>
    </submittedName>
</protein>
<proteinExistence type="predicted"/>
<keyword evidence="4 6" id="KW-1133">Transmembrane helix</keyword>
<feature type="transmembrane region" description="Helical" evidence="6">
    <location>
        <begin position="252"/>
        <end position="273"/>
    </location>
</feature>
<evidence type="ECO:0000256" key="3">
    <source>
        <dbReference type="ARBA" id="ARBA00022692"/>
    </source>
</evidence>
<feature type="domain" description="ABC transmembrane type-1" evidence="7">
    <location>
        <begin position="72"/>
        <end position="279"/>
    </location>
</feature>
<dbReference type="InterPro" id="IPR035906">
    <property type="entry name" value="MetI-like_sf"/>
</dbReference>
<reference evidence="8" key="1">
    <citation type="submission" date="2022-02" db="EMBL/GenBank/DDBJ databases">
        <title>Paenibacillus sp. MBLB1832 Whole Genome Shotgun Sequencing.</title>
        <authorList>
            <person name="Hwang C.Y."/>
            <person name="Cho E.-S."/>
            <person name="Seo M.-J."/>
        </authorList>
    </citation>
    <scope>NUCLEOTIDE SEQUENCE</scope>
    <source>
        <strain evidence="8">MBLB1832</strain>
    </source>
</reference>
<organism evidence="8 9">
    <name type="scientific">Paenibacillus roseopurpureus</name>
    <dbReference type="NCBI Taxonomy" id="2918901"/>
    <lineage>
        <taxon>Bacteria</taxon>
        <taxon>Bacillati</taxon>
        <taxon>Bacillota</taxon>
        <taxon>Bacilli</taxon>
        <taxon>Bacillales</taxon>
        <taxon>Paenibacillaceae</taxon>
        <taxon>Paenibacillus</taxon>
    </lineage>
</organism>
<evidence type="ECO:0000256" key="1">
    <source>
        <dbReference type="ARBA" id="ARBA00004141"/>
    </source>
</evidence>
<dbReference type="CDD" id="cd06261">
    <property type="entry name" value="TM_PBP2"/>
    <property type="match status" value="1"/>
</dbReference>
<evidence type="ECO:0000313" key="8">
    <source>
        <dbReference type="EMBL" id="WNR46976.1"/>
    </source>
</evidence>
<dbReference type="PANTHER" id="PTHR43496">
    <property type="entry name" value="PROTEIN LPLB"/>
    <property type="match status" value="1"/>
</dbReference>
<evidence type="ECO:0000259" key="7">
    <source>
        <dbReference type="Pfam" id="PF00528"/>
    </source>
</evidence>
<dbReference type="AlphaFoldDB" id="A0AA96LUY5"/>
<feature type="transmembrane region" description="Helical" evidence="6">
    <location>
        <begin position="61"/>
        <end position="82"/>
    </location>
</feature>
<dbReference type="EMBL" id="CP130319">
    <property type="protein sequence ID" value="WNR46976.1"/>
    <property type="molecule type" value="Genomic_DNA"/>
</dbReference>
<dbReference type="Pfam" id="PF00528">
    <property type="entry name" value="BPD_transp_1"/>
    <property type="match status" value="1"/>
</dbReference>
<dbReference type="SUPFAM" id="SSF161098">
    <property type="entry name" value="MetI-like"/>
    <property type="match status" value="1"/>
</dbReference>
<keyword evidence="3 6" id="KW-0812">Transmembrane</keyword>
<keyword evidence="9" id="KW-1185">Reference proteome</keyword>
<feature type="transmembrane region" description="Helical" evidence="6">
    <location>
        <begin position="6"/>
        <end position="24"/>
    </location>
</feature>
<keyword evidence="2" id="KW-0813">Transport</keyword>